<sequence length="497" mass="53948">MAADDMLRATAGPDILPLLPDGMLLRPIRADMPADAPGVTVESRNGEPIALQRVGRTSSWILQPRPEGDVILSAPGTAPLAIQIGGWSGRVDRVQGALILGWARNLRHPGRDCAVVAYDASGVVAVATARAAEGGRFALLLPPLLTGGRRRFGVSLGIAGSDFILDDGQLMLDPVQVARGPVPGRLHPRPVEKLAIRLKISTPNLKEAPMWGDYHFANSLAAAFEALGHHAGVDTADAWYAHKAQEDVVISIRGRHRVQTDPGKINIMWIISHPDRILDEEFADYDHVAVASDIYAAELRRRGLPSVSVMHQATDARLFTPDPLVERRQAALFVGNSRREYRTMVQWCLRRELPLELYGGGWEGVLPPGMVRATSVANADLPACYRSHLLLLNDHWDSMRENGFLSNRLFDGSGVATPILTDPVRGLADVFGDTISEAGDERSFAAIAADCLADPAPYLARAARAHDIVMAGHTFDHRAASFAELIDRIGARKRRLG</sequence>
<dbReference type="EMBL" id="JBHRTE010000097">
    <property type="protein sequence ID" value="MFC3170268.1"/>
    <property type="molecule type" value="Genomic_DNA"/>
</dbReference>
<dbReference type="RefSeq" id="WP_207470746.1">
    <property type="nucleotide sequence ID" value="NZ_JAFNAW010000050.1"/>
</dbReference>
<protein>
    <submittedName>
        <fullName evidence="2">Glycosyltransferase</fullName>
        <ecNumber evidence="2">2.4.-.-</ecNumber>
    </submittedName>
</protein>
<proteinExistence type="predicted"/>
<dbReference type="Proteomes" id="UP001595557">
    <property type="component" value="Unassembled WGS sequence"/>
</dbReference>
<feature type="domain" description="Spore protein YkvP/CgeB glycosyl transferase-like" evidence="1">
    <location>
        <begin position="342"/>
        <end position="482"/>
    </location>
</feature>
<dbReference type="SUPFAM" id="SSF53756">
    <property type="entry name" value="UDP-Glycosyltransferase/glycogen phosphorylase"/>
    <property type="match status" value="1"/>
</dbReference>
<reference evidence="3" key="1">
    <citation type="journal article" date="2019" name="Int. J. Syst. Evol. Microbiol.">
        <title>The Global Catalogue of Microorganisms (GCM) 10K type strain sequencing project: providing services to taxonomists for standard genome sequencing and annotation.</title>
        <authorList>
            <consortium name="The Broad Institute Genomics Platform"/>
            <consortium name="The Broad Institute Genome Sequencing Center for Infectious Disease"/>
            <person name="Wu L."/>
            <person name="Ma J."/>
        </authorList>
    </citation>
    <scope>NUCLEOTIDE SEQUENCE [LARGE SCALE GENOMIC DNA]</scope>
    <source>
        <strain evidence="3">KCTC 52239</strain>
    </source>
</reference>
<dbReference type="GO" id="GO:0016757">
    <property type="term" value="F:glycosyltransferase activity"/>
    <property type="evidence" value="ECO:0007669"/>
    <property type="project" value="UniProtKB-KW"/>
</dbReference>
<name>A0ABV7IJP5_9RHOB</name>
<comment type="caution">
    <text evidence="2">The sequence shown here is derived from an EMBL/GenBank/DDBJ whole genome shotgun (WGS) entry which is preliminary data.</text>
</comment>
<accession>A0ABV7IJP5</accession>
<keyword evidence="2" id="KW-0808">Transferase</keyword>
<dbReference type="Pfam" id="PF13524">
    <property type="entry name" value="Glyco_trans_1_2"/>
    <property type="match status" value="1"/>
</dbReference>
<organism evidence="2 3">
    <name type="scientific">Paracoccus fontiphilus</name>
    <dbReference type="NCBI Taxonomy" id="1815556"/>
    <lineage>
        <taxon>Bacteria</taxon>
        <taxon>Pseudomonadati</taxon>
        <taxon>Pseudomonadota</taxon>
        <taxon>Alphaproteobacteria</taxon>
        <taxon>Rhodobacterales</taxon>
        <taxon>Paracoccaceae</taxon>
        <taxon>Paracoccus</taxon>
    </lineage>
</organism>
<evidence type="ECO:0000313" key="3">
    <source>
        <dbReference type="Proteomes" id="UP001595557"/>
    </source>
</evidence>
<gene>
    <name evidence="2" type="ORF">ACFOD7_19705</name>
</gene>
<dbReference type="InterPro" id="IPR055259">
    <property type="entry name" value="YkvP/CgeB_Glyco_trans-like"/>
</dbReference>
<evidence type="ECO:0000259" key="1">
    <source>
        <dbReference type="Pfam" id="PF13524"/>
    </source>
</evidence>
<keyword evidence="3" id="KW-1185">Reference proteome</keyword>
<dbReference type="EC" id="2.4.-.-" evidence="2"/>
<keyword evidence="2" id="KW-0328">Glycosyltransferase</keyword>
<evidence type="ECO:0000313" key="2">
    <source>
        <dbReference type="EMBL" id="MFC3170268.1"/>
    </source>
</evidence>